<name>A0A0V1CG62_TRIBR</name>
<reference evidence="1 2" key="1">
    <citation type="submission" date="2015-01" db="EMBL/GenBank/DDBJ databases">
        <title>Evolution of Trichinella species and genotypes.</title>
        <authorList>
            <person name="Korhonen P.K."/>
            <person name="Edoardo P."/>
            <person name="Giuseppe L.R."/>
            <person name="Gasser R.B."/>
        </authorList>
    </citation>
    <scope>NUCLEOTIDE SEQUENCE [LARGE SCALE GENOMIC DNA]</scope>
    <source>
        <strain evidence="1">ISS120</strain>
    </source>
</reference>
<evidence type="ECO:0000313" key="2">
    <source>
        <dbReference type="Proteomes" id="UP000054653"/>
    </source>
</evidence>
<accession>A0A0V1CG62</accession>
<comment type="caution">
    <text evidence="1">The sequence shown here is derived from an EMBL/GenBank/DDBJ whole genome shotgun (WGS) entry which is preliminary data.</text>
</comment>
<dbReference type="EMBL" id="JYDI01000213">
    <property type="protein sequence ID" value="KRY48253.1"/>
    <property type="molecule type" value="Genomic_DNA"/>
</dbReference>
<protein>
    <submittedName>
        <fullName evidence="1">Uncharacterized protein</fullName>
    </submittedName>
</protein>
<keyword evidence="2" id="KW-1185">Reference proteome</keyword>
<dbReference type="Proteomes" id="UP000054653">
    <property type="component" value="Unassembled WGS sequence"/>
</dbReference>
<dbReference type="AlphaFoldDB" id="A0A0V1CG62"/>
<proteinExistence type="predicted"/>
<sequence>MVRMNRAPDGATHLGLRNFNSSDIKEGRRRGSLLTSMVIWIADENSHIIRFDRAAQWRLSSIYISWLQTHAAMNIREAVEVSRTQCRSE</sequence>
<gene>
    <name evidence="1" type="ORF">T03_2054</name>
</gene>
<organism evidence="1 2">
    <name type="scientific">Trichinella britovi</name>
    <name type="common">Parasitic roundworm</name>
    <dbReference type="NCBI Taxonomy" id="45882"/>
    <lineage>
        <taxon>Eukaryota</taxon>
        <taxon>Metazoa</taxon>
        <taxon>Ecdysozoa</taxon>
        <taxon>Nematoda</taxon>
        <taxon>Enoplea</taxon>
        <taxon>Dorylaimia</taxon>
        <taxon>Trichinellida</taxon>
        <taxon>Trichinellidae</taxon>
        <taxon>Trichinella</taxon>
    </lineage>
</organism>
<evidence type="ECO:0000313" key="1">
    <source>
        <dbReference type="EMBL" id="KRY48253.1"/>
    </source>
</evidence>